<comment type="caution">
    <text evidence="1">The sequence shown here is derived from an EMBL/GenBank/DDBJ whole genome shotgun (WGS) entry which is preliminary data.</text>
</comment>
<organism evidence="1 2">
    <name type="scientific">Protaetiibacter mangrovi</name>
    <dbReference type="NCBI Taxonomy" id="2970926"/>
    <lineage>
        <taxon>Bacteria</taxon>
        <taxon>Bacillati</taxon>
        <taxon>Actinomycetota</taxon>
        <taxon>Actinomycetes</taxon>
        <taxon>Micrococcales</taxon>
        <taxon>Microbacteriaceae</taxon>
        <taxon>Protaetiibacter</taxon>
    </lineage>
</organism>
<keyword evidence="2" id="KW-1185">Reference proteome</keyword>
<name>A0ABT1ZD10_9MICO</name>
<gene>
    <name evidence="1" type="ORF">NUH29_03320</name>
</gene>
<accession>A0ABT1ZD10</accession>
<dbReference type="EMBL" id="JANTHX010000004">
    <property type="protein sequence ID" value="MCS0498580.1"/>
    <property type="molecule type" value="Genomic_DNA"/>
</dbReference>
<proteinExistence type="predicted"/>
<dbReference type="RefSeq" id="WP_258797540.1">
    <property type="nucleotide sequence ID" value="NZ_JANTHX010000004.1"/>
</dbReference>
<sequence>MTSTAGPGGERYIVQPVDPHNNLQKIPLFVGGVELASLRVVFYLEMDSVETWLKAVRTDFAVHSTLDRTPLLRLEYRADMHSDPIAHWQIHAERGSMSHLLARAHHVRPDVVAKPHDMSSLHFPVGGERFRPCLEDVLQFLVHECGIDAQPNWLDAVESGRVQWRRFQLRTAVRDAQAEAAAVLAQHGWTVTPPAEVRDEYTKIFTRW</sequence>
<evidence type="ECO:0000313" key="2">
    <source>
        <dbReference type="Proteomes" id="UP001205337"/>
    </source>
</evidence>
<reference evidence="1 2" key="1">
    <citation type="submission" date="2022-08" db="EMBL/GenBank/DDBJ databases">
        <authorList>
            <person name="Li F."/>
        </authorList>
    </citation>
    <scope>NUCLEOTIDE SEQUENCE [LARGE SCALE GENOMIC DNA]</scope>
    <source>
        <strain evidence="1 2">10F1B-8-1</strain>
    </source>
</reference>
<protein>
    <submittedName>
        <fullName evidence="1">Uncharacterized protein</fullName>
    </submittedName>
</protein>
<evidence type="ECO:0000313" key="1">
    <source>
        <dbReference type="EMBL" id="MCS0498580.1"/>
    </source>
</evidence>
<dbReference type="Proteomes" id="UP001205337">
    <property type="component" value="Unassembled WGS sequence"/>
</dbReference>